<feature type="domain" description="Histidine kinase" evidence="2">
    <location>
        <begin position="279"/>
        <end position="370"/>
    </location>
</feature>
<dbReference type="PROSITE" id="PS50109">
    <property type="entry name" value="HIS_KIN"/>
    <property type="match status" value="1"/>
</dbReference>
<evidence type="ECO:0000313" key="3">
    <source>
        <dbReference type="EMBL" id="MBX7484027.1"/>
    </source>
</evidence>
<feature type="transmembrane region" description="Helical" evidence="1">
    <location>
        <begin position="135"/>
        <end position="158"/>
    </location>
</feature>
<organism evidence="3 4">
    <name type="scientific">Qipengyuania qiaonensis</name>
    <dbReference type="NCBI Taxonomy" id="2867240"/>
    <lineage>
        <taxon>Bacteria</taxon>
        <taxon>Pseudomonadati</taxon>
        <taxon>Pseudomonadota</taxon>
        <taxon>Alphaproteobacteria</taxon>
        <taxon>Sphingomonadales</taxon>
        <taxon>Erythrobacteraceae</taxon>
        <taxon>Qipengyuania</taxon>
    </lineage>
</organism>
<dbReference type="GO" id="GO:0016301">
    <property type="term" value="F:kinase activity"/>
    <property type="evidence" value="ECO:0007669"/>
    <property type="project" value="UniProtKB-KW"/>
</dbReference>
<keyword evidence="1" id="KW-0812">Transmembrane</keyword>
<protein>
    <submittedName>
        <fullName evidence="3">Histidine kinase</fullName>
    </submittedName>
</protein>
<feature type="transmembrane region" description="Helical" evidence="1">
    <location>
        <begin position="28"/>
        <end position="48"/>
    </location>
</feature>
<dbReference type="InterPro" id="IPR003594">
    <property type="entry name" value="HATPase_dom"/>
</dbReference>
<keyword evidence="3" id="KW-0808">Transferase</keyword>
<dbReference type="InterPro" id="IPR010559">
    <property type="entry name" value="Sig_transdc_His_kin_internal"/>
</dbReference>
<dbReference type="InterPro" id="IPR005467">
    <property type="entry name" value="His_kinase_dom"/>
</dbReference>
<name>A0ABS7J9L5_9SPHN</name>
<dbReference type="RefSeq" id="WP_221560435.1">
    <property type="nucleotide sequence ID" value="NZ_JAIGNO010000018.1"/>
</dbReference>
<dbReference type="EMBL" id="JAIGNO010000018">
    <property type="protein sequence ID" value="MBX7484027.1"/>
    <property type="molecule type" value="Genomic_DNA"/>
</dbReference>
<comment type="caution">
    <text evidence="3">The sequence shown here is derived from an EMBL/GenBank/DDBJ whole genome shotgun (WGS) entry which is preliminary data.</text>
</comment>
<evidence type="ECO:0000259" key="2">
    <source>
        <dbReference type="PROSITE" id="PS50109"/>
    </source>
</evidence>
<sequence length="370" mass="40780">MLQKKVPPLPAPLGGVHMADMTISPRQLTGRAILTVLVGWLCLAALFGGQRLGLVESGEARWRVIAEVIVYNALWALASLMLLWVIRSRHLNPEPAVRFYLLQVPLSLLTVLILLALHAFSISATGIAPATDFRALLATAGPSALVIYWMVLAAIMVSEYREAAHHRRLVQQQLERNLLDTRLAMLRAQLNPHFLFNTLNTISGLIDTEPGTARRLIVRLGELLRSSLAPREGAFITLADELQTLQAFLEIERIRFGPRLQIAMNIEPACLHARLPDFVLQPLVENALQHGLSGKSGPGRLELTAERRSDRLRLTVSDDGAGFRREGLIEGVGLRNTRERIAMLGDSAASMRIDAAVGQGCSVTIDFPWQ</sequence>
<dbReference type="Proteomes" id="UP000755104">
    <property type="component" value="Unassembled WGS sequence"/>
</dbReference>
<feature type="transmembrane region" description="Helical" evidence="1">
    <location>
        <begin position="68"/>
        <end position="87"/>
    </location>
</feature>
<dbReference type="Gene3D" id="3.30.565.10">
    <property type="entry name" value="Histidine kinase-like ATPase, C-terminal domain"/>
    <property type="match status" value="1"/>
</dbReference>
<keyword evidence="1" id="KW-1133">Transmembrane helix</keyword>
<gene>
    <name evidence="3" type="ORF">K3174_15970</name>
</gene>
<dbReference type="SUPFAM" id="SSF55874">
    <property type="entry name" value="ATPase domain of HSP90 chaperone/DNA topoisomerase II/histidine kinase"/>
    <property type="match status" value="1"/>
</dbReference>
<dbReference type="Pfam" id="PF06580">
    <property type="entry name" value="His_kinase"/>
    <property type="match status" value="1"/>
</dbReference>
<dbReference type="Pfam" id="PF02518">
    <property type="entry name" value="HATPase_c"/>
    <property type="match status" value="1"/>
</dbReference>
<dbReference type="PANTHER" id="PTHR34220:SF7">
    <property type="entry name" value="SENSOR HISTIDINE KINASE YPDA"/>
    <property type="match status" value="1"/>
</dbReference>
<feature type="transmembrane region" description="Helical" evidence="1">
    <location>
        <begin position="99"/>
        <end position="123"/>
    </location>
</feature>
<keyword evidence="1" id="KW-0472">Membrane</keyword>
<dbReference type="InterPro" id="IPR050640">
    <property type="entry name" value="Bact_2-comp_sensor_kinase"/>
</dbReference>
<evidence type="ECO:0000313" key="4">
    <source>
        <dbReference type="Proteomes" id="UP000755104"/>
    </source>
</evidence>
<dbReference type="InterPro" id="IPR036890">
    <property type="entry name" value="HATPase_C_sf"/>
</dbReference>
<keyword evidence="4" id="KW-1185">Reference proteome</keyword>
<accession>A0ABS7J9L5</accession>
<proteinExistence type="predicted"/>
<keyword evidence="3" id="KW-0418">Kinase</keyword>
<evidence type="ECO:0000256" key="1">
    <source>
        <dbReference type="SAM" id="Phobius"/>
    </source>
</evidence>
<dbReference type="PANTHER" id="PTHR34220">
    <property type="entry name" value="SENSOR HISTIDINE KINASE YPDA"/>
    <property type="match status" value="1"/>
</dbReference>
<reference evidence="3 4" key="1">
    <citation type="submission" date="2021-08" db="EMBL/GenBank/DDBJ databases">
        <title>Comparative Genomics Analysis of the Genus Qipengyuania Reveals Extensive Genetic Diversity and Metabolic Versatility, Including the Description of Fifteen Novel Species.</title>
        <authorList>
            <person name="Liu Y."/>
        </authorList>
    </citation>
    <scope>NUCLEOTIDE SEQUENCE [LARGE SCALE GENOMIC DNA]</scope>
    <source>
        <strain evidence="3 4">6D47A</strain>
    </source>
</reference>